<accession>A0A7V7TW86</accession>
<sequence length="38" mass="4340">MPALPLWARQLGWMLLLWLLGLGVVGTLAFIIRLWLHA</sequence>
<comment type="caution">
    <text evidence="2">The sequence shown here is derived from an EMBL/GenBank/DDBJ whole genome shotgun (WGS) entry which is preliminary data.</text>
</comment>
<dbReference type="AlphaFoldDB" id="A0A7V7TW86"/>
<gene>
    <name evidence="2" type="ORF">F6X38_10940</name>
</gene>
<evidence type="ECO:0000313" key="2">
    <source>
        <dbReference type="EMBL" id="KAB0679738.1"/>
    </source>
</evidence>
<evidence type="ECO:0000256" key="1">
    <source>
        <dbReference type="SAM" id="Phobius"/>
    </source>
</evidence>
<protein>
    <submittedName>
        <fullName evidence="2">DUF2474 domain-containing protein</fullName>
    </submittedName>
</protein>
<proteinExistence type="predicted"/>
<organism evidence="2 3">
    <name type="scientific">Plantimonas leprariae</name>
    <dbReference type="NCBI Taxonomy" id="2615207"/>
    <lineage>
        <taxon>Bacteria</taxon>
        <taxon>Pseudomonadati</taxon>
        <taxon>Pseudomonadota</taxon>
        <taxon>Alphaproteobacteria</taxon>
        <taxon>Hyphomicrobiales</taxon>
        <taxon>Aurantimonadaceae</taxon>
        <taxon>Plantimonas</taxon>
    </lineage>
</organism>
<dbReference type="EMBL" id="VZDO01000008">
    <property type="protein sequence ID" value="KAB0679738.1"/>
    <property type="molecule type" value="Genomic_DNA"/>
</dbReference>
<keyword evidence="1" id="KW-0812">Transmembrane</keyword>
<keyword evidence="3" id="KW-1185">Reference proteome</keyword>
<dbReference type="RefSeq" id="WP_150969845.1">
    <property type="nucleotide sequence ID" value="NZ_VZDO01000008.1"/>
</dbReference>
<keyword evidence="1" id="KW-0472">Membrane</keyword>
<name>A0A7V7TW86_9HYPH</name>
<keyword evidence="1" id="KW-1133">Transmembrane helix</keyword>
<reference evidence="2 3" key="1">
    <citation type="submission" date="2019-09" db="EMBL/GenBank/DDBJ databases">
        <title>YIM 132180 draft genome.</title>
        <authorList>
            <person name="Zhang K."/>
        </authorList>
    </citation>
    <scope>NUCLEOTIDE SEQUENCE [LARGE SCALE GENOMIC DNA]</scope>
    <source>
        <strain evidence="2 3">YIM 132180</strain>
    </source>
</reference>
<dbReference type="Proteomes" id="UP000432089">
    <property type="component" value="Unassembled WGS sequence"/>
</dbReference>
<feature type="transmembrane region" description="Helical" evidence="1">
    <location>
        <begin position="12"/>
        <end position="36"/>
    </location>
</feature>
<evidence type="ECO:0000313" key="3">
    <source>
        <dbReference type="Proteomes" id="UP000432089"/>
    </source>
</evidence>